<dbReference type="Gene3D" id="1.10.10.1070">
    <property type="entry name" value="Zinc finger, BED domain-containing"/>
    <property type="match status" value="1"/>
</dbReference>
<sequence length="654" mass="73761">MSLSISWSAHVTGSVTDDVTFMTTVTREMAESNVNRREMTDQSAAEKSVRPKSSKAWEHFTLNAANKTVICKLCKAELVWHGSTTVMHEHMKRKHVVTDEGETSARKKQLTMSEFVQRRNPPCTPQQAAIVTDVILNMLVTDMRPMSMVEDEGFKKMVGTLNPGYILPSRTHFTKLMERKYQEAFQKIKSAINTTNSRMALTTDIWTSVATEAYLGITCHYIGNDWKMTSVCLTTMPLEDRHTSTNIAEWLEEVAVKFEIPSEKICAIVHDNGANIVAAAKLLEEKHGWSSIRCTGHTLQLVINAALKNTGIQRAVGAARCLVEHFKKSEQACSKLKDKQKQMGTPEHKLVQDVSTRWNSTFYMINRLIEQRWPVTATLSDPSLTHRDKRYLDLKPDQWSLLEELCTALKSFECATVFMSGQEYITVSSLPPLVKGLLKSTEGAAYDSASVKSFQVTAFEQLQNRWKETLFDQVDNPVVLSSALDPRFRRLKFLSPEQIITVQAKVQAKALAARREMVQQQITTSTIRTAAEPSTSLLDSLLESGGSSDEESREEKAEEDLNTQIRNEVLAYFGERPLAKEENPLDWWRDNKDKYPTLAKLAKSYLCIPSSSTPSERLFSAAGNIASKKRASLSPEHVDMLTFLHSNSKFWKSE</sequence>
<evidence type="ECO:0000256" key="2">
    <source>
        <dbReference type="ARBA" id="ARBA00022723"/>
    </source>
</evidence>
<evidence type="ECO:0000256" key="7">
    <source>
        <dbReference type="ARBA" id="ARBA00023163"/>
    </source>
</evidence>
<dbReference type="Pfam" id="PF05699">
    <property type="entry name" value="Dimer_Tnp_hAT"/>
    <property type="match status" value="1"/>
</dbReference>
<evidence type="ECO:0000256" key="9">
    <source>
        <dbReference type="SAM" id="MobiDB-lite"/>
    </source>
</evidence>
<keyword evidence="6" id="KW-0238">DNA-binding</keyword>
<name>A0A9J7ZPR9_CYPCA</name>
<dbReference type="InterPro" id="IPR012337">
    <property type="entry name" value="RNaseH-like_sf"/>
</dbReference>
<dbReference type="GO" id="GO:0008270">
    <property type="term" value="F:zinc ion binding"/>
    <property type="evidence" value="ECO:0007669"/>
    <property type="project" value="UniProtKB-KW"/>
</dbReference>
<dbReference type="AlphaFoldDB" id="A0A9J7ZPR9"/>
<dbReference type="SUPFAM" id="SSF53098">
    <property type="entry name" value="Ribonuclease H-like"/>
    <property type="match status" value="1"/>
</dbReference>
<evidence type="ECO:0000256" key="4">
    <source>
        <dbReference type="ARBA" id="ARBA00022833"/>
    </source>
</evidence>
<dbReference type="InterPro" id="IPR052035">
    <property type="entry name" value="ZnF_BED_domain_contain"/>
</dbReference>
<dbReference type="Proteomes" id="UP001108240">
    <property type="component" value="Unplaced"/>
</dbReference>
<keyword evidence="3" id="KW-0863">Zinc-finger</keyword>
<evidence type="ECO:0000313" key="13">
    <source>
        <dbReference type="Proteomes" id="UP001108240"/>
    </source>
</evidence>
<dbReference type="PANTHER" id="PTHR46481:SF9">
    <property type="entry name" value="ZINC FINGER BED DOMAIN-CONTAINING PROTEIN 1-LIKE"/>
    <property type="match status" value="1"/>
</dbReference>
<keyword evidence="4" id="KW-0862">Zinc</keyword>
<reference evidence="12" key="1">
    <citation type="submission" date="2025-08" db="UniProtKB">
        <authorList>
            <consortium name="Ensembl"/>
        </authorList>
    </citation>
    <scope>IDENTIFICATION</scope>
</reference>
<dbReference type="SUPFAM" id="SSF57667">
    <property type="entry name" value="beta-beta-alpha zinc fingers"/>
    <property type="match status" value="1"/>
</dbReference>
<keyword evidence="2" id="KW-0479">Metal-binding</keyword>
<dbReference type="GO" id="GO:0003677">
    <property type="term" value="F:DNA binding"/>
    <property type="evidence" value="ECO:0007669"/>
    <property type="project" value="UniProtKB-KW"/>
</dbReference>
<evidence type="ECO:0000256" key="1">
    <source>
        <dbReference type="ARBA" id="ARBA00004123"/>
    </source>
</evidence>
<evidence type="ECO:0000256" key="3">
    <source>
        <dbReference type="ARBA" id="ARBA00022771"/>
    </source>
</evidence>
<organism evidence="12 13">
    <name type="scientific">Cyprinus carpio carpio</name>
    <dbReference type="NCBI Taxonomy" id="630221"/>
    <lineage>
        <taxon>Eukaryota</taxon>
        <taxon>Metazoa</taxon>
        <taxon>Chordata</taxon>
        <taxon>Craniata</taxon>
        <taxon>Vertebrata</taxon>
        <taxon>Euteleostomi</taxon>
        <taxon>Actinopterygii</taxon>
        <taxon>Neopterygii</taxon>
        <taxon>Teleostei</taxon>
        <taxon>Ostariophysi</taxon>
        <taxon>Cypriniformes</taxon>
        <taxon>Cyprinidae</taxon>
        <taxon>Cyprininae</taxon>
        <taxon>Cyprinus</taxon>
    </lineage>
</organism>
<dbReference type="InterPro" id="IPR008906">
    <property type="entry name" value="HATC_C_dom"/>
</dbReference>
<reference evidence="12" key="2">
    <citation type="submission" date="2025-09" db="UniProtKB">
        <authorList>
            <consortium name="Ensembl"/>
        </authorList>
    </citation>
    <scope>IDENTIFICATION</scope>
</reference>
<dbReference type="GO" id="GO:0046983">
    <property type="term" value="F:protein dimerization activity"/>
    <property type="evidence" value="ECO:0007669"/>
    <property type="project" value="InterPro"/>
</dbReference>
<feature type="domain" description="HAT C-terminal dimerisation" evidence="11">
    <location>
        <begin position="572"/>
        <end position="647"/>
    </location>
</feature>
<evidence type="ECO:0000259" key="10">
    <source>
        <dbReference type="Pfam" id="PF02892"/>
    </source>
</evidence>
<keyword evidence="8" id="KW-0539">Nucleus</keyword>
<dbReference type="GO" id="GO:0005634">
    <property type="term" value="C:nucleus"/>
    <property type="evidence" value="ECO:0007669"/>
    <property type="project" value="UniProtKB-SubCell"/>
</dbReference>
<dbReference type="Pfam" id="PF02892">
    <property type="entry name" value="zf-BED"/>
    <property type="match status" value="1"/>
</dbReference>
<dbReference type="InterPro" id="IPR003656">
    <property type="entry name" value="Znf_BED"/>
</dbReference>
<keyword evidence="7" id="KW-0804">Transcription</keyword>
<feature type="region of interest" description="Disordered" evidence="9">
    <location>
        <begin position="539"/>
        <end position="560"/>
    </location>
</feature>
<keyword evidence="13" id="KW-1185">Reference proteome</keyword>
<comment type="subcellular location">
    <subcellularLocation>
        <location evidence="1">Nucleus</location>
    </subcellularLocation>
</comment>
<dbReference type="OMA" id="EMAYHKS"/>
<keyword evidence="5" id="KW-0805">Transcription regulation</keyword>
<protein>
    <recommendedName>
        <fullName evidence="14">BED-type domain-containing protein</fullName>
    </recommendedName>
</protein>
<dbReference type="GeneTree" id="ENSGT00940000158431"/>
<dbReference type="SMART" id="SM00614">
    <property type="entry name" value="ZnF_BED"/>
    <property type="match status" value="1"/>
</dbReference>
<proteinExistence type="predicted"/>
<evidence type="ECO:0000256" key="8">
    <source>
        <dbReference type="ARBA" id="ARBA00023242"/>
    </source>
</evidence>
<feature type="compositionally biased region" description="Acidic residues" evidence="9">
    <location>
        <begin position="548"/>
        <end position="560"/>
    </location>
</feature>
<dbReference type="InterPro" id="IPR036236">
    <property type="entry name" value="Znf_C2H2_sf"/>
</dbReference>
<dbReference type="SUPFAM" id="SSF140996">
    <property type="entry name" value="Hermes dimerisation domain"/>
    <property type="match status" value="1"/>
</dbReference>
<evidence type="ECO:0000256" key="5">
    <source>
        <dbReference type="ARBA" id="ARBA00023015"/>
    </source>
</evidence>
<evidence type="ECO:0000256" key="6">
    <source>
        <dbReference type="ARBA" id="ARBA00023125"/>
    </source>
</evidence>
<evidence type="ECO:0000259" key="11">
    <source>
        <dbReference type="Pfam" id="PF05699"/>
    </source>
</evidence>
<evidence type="ECO:0000313" key="12">
    <source>
        <dbReference type="Ensembl" id="ENSCCRP00000134382.1"/>
    </source>
</evidence>
<dbReference type="Ensembl" id="ENSCCRT00000131453.1">
    <property type="protein sequence ID" value="ENSCCRP00000134382.1"/>
    <property type="gene ID" value="ENSCCRG00000055015.1"/>
</dbReference>
<accession>A0A9J7ZPR9</accession>
<feature type="domain" description="BED-type" evidence="10">
    <location>
        <begin position="54"/>
        <end position="95"/>
    </location>
</feature>
<evidence type="ECO:0008006" key="14">
    <source>
        <dbReference type="Google" id="ProtNLM"/>
    </source>
</evidence>
<dbReference type="PANTHER" id="PTHR46481">
    <property type="entry name" value="ZINC FINGER BED DOMAIN-CONTAINING PROTEIN 4"/>
    <property type="match status" value="1"/>
</dbReference>